<name>A0A5N7AUN9_9EURO</name>
<accession>A0A5N7AUN9</accession>
<proteinExistence type="predicted"/>
<dbReference type="EMBL" id="ML736315">
    <property type="protein sequence ID" value="KAE8373453.1"/>
    <property type="molecule type" value="Genomic_DNA"/>
</dbReference>
<organism evidence="1 2">
    <name type="scientific">Aspergillus bertholletiae</name>
    <dbReference type="NCBI Taxonomy" id="1226010"/>
    <lineage>
        <taxon>Eukaryota</taxon>
        <taxon>Fungi</taxon>
        <taxon>Dikarya</taxon>
        <taxon>Ascomycota</taxon>
        <taxon>Pezizomycotina</taxon>
        <taxon>Eurotiomycetes</taxon>
        <taxon>Eurotiomycetidae</taxon>
        <taxon>Eurotiales</taxon>
        <taxon>Aspergillaceae</taxon>
        <taxon>Aspergillus</taxon>
        <taxon>Aspergillus subgen. Circumdati</taxon>
    </lineage>
</organism>
<evidence type="ECO:0000313" key="2">
    <source>
        <dbReference type="Proteomes" id="UP000326198"/>
    </source>
</evidence>
<sequence length="53" mass="5747">MLGKPRGDTTAWLTAIGPDRLLKTSMQGDSIHLPSMARVDRIQTIALVTNQGL</sequence>
<dbReference type="Proteomes" id="UP000326198">
    <property type="component" value="Unassembled WGS sequence"/>
</dbReference>
<gene>
    <name evidence="1" type="ORF">BDV26DRAFT_272117</name>
</gene>
<keyword evidence="2" id="KW-1185">Reference proteome</keyword>
<dbReference type="AlphaFoldDB" id="A0A5N7AUN9"/>
<evidence type="ECO:0000313" key="1">
    <source>
        <dbReference type="EMBL" id="KAE8373453.1"/>
    </source>
</evidence>
<reference evidence="1 2" key="1">
    <citation type="submission" date="2019-04" db="EMBL/GenBank/DDBJ databases">
        <title>Friends and foes A comparative genomics studyof 23 Aspergillus species from section Flavi.</title>
        <authorList>
            <consortium name="DOE Joint Genome Institute"/>
            <person name="Kjaerbolling I."/>
            <person name="Vesth T."/>
            <person name="Frisvad J.C."/>
            <person name="Nybo J.L."/>
            <person name="Theobald S."/>
            <person name="Kildgaard S."/>
            <person name="Isbrandt T."/>
            <person name="Kuo A."/>
            <person name="Sato A."/>
            <person name="Lyhne E.K."/>
            <person name="Kogle M.E."/>
            <person name="Wiebenga A."/>
            <person name="Kun R.S."/>
            <person name="Lubbers R.J."/>
            <person name="Makela M.R."/>
            <person name="Barry K."/>
            <person name="Chovatia M."/>
            <person name="Clum A."/>
            <person name="Daum C."/>
            <person name="Haridas S."/>
            <person name="He G."/>
            <person name="LaButti K."/>
            <person name="Lipzen A."/>
            <person name="Mondo S."/>
            <person name="Riley R."/>
            <person name="Salamov A."/>
            <person name="Simmons B.A."/>
            <person name="Magnuson J.K."/>
            <person name="Henrissat B."/>
            <person name="Mortensen U.H."/>
            <person name="Larsen T.O."/>
            <person name="Devries R.P."/>
            <person name="Grigoriev I.V."/>
            <person name="Machida M."/>
            <person name="Baker S.E."/>
            <person name="Andersen M.R."/>
        </authorList>
    </citation>
    <scope>NUCLEOTIDE SEQUENCE [LARGE SCALE GENOMIC DNA]</scope>
    <source>
        <strain evidence="1 2">IBT 29228</strain>
    </source>
</reference>
<protein>
    <submittedName>
        <fullName evidence="1">Uncharacterized protein</fullName>
    </submittedName>
</protein>